<evidence type="ECO:0000313" key="11">
    <source>
        <dbReference type="EMBL" id="MER5172251.1"/>
    </source>
</evidence>
<evidence type="ECO:0000256" key="1">
    <source>
        <dbReference type="ARBA" id="ARBA00004429"/>
    </source>
</evidence>
<evidence type="ECO:0000259" key="10">
    <source>
        <dbReference type="Pfam" id="PF04290"/>
    </source>
</evidence>
<name>A0ABV1SHZ3_9RHOB</name>
<feature type="domain" description="Tripartite ATP-independent periplasmic transporters DctQ component" evidence="10">
    <location>
        <begin position="71"/>
        <end position="202"/>
    </location>
</feature>
<evidence type="ECO:0000256" key="6">
    <source>
        <dbReference type="ARBA" id="ARBA00022989"/>
    </source>
</evidence>
<feature type="transmembrane region" description="Helical" evidence="9">
    <location>
        <begin position="131"/>
        <end position="155"/>
    </location>
</feature>
<keyword evidence="7 9" id="KW-0472">Membrane</keyword>
<evidence type="ECO:0000256" key="4">
    <source>
        <dbReference type="ARBA" id="ARBA00022519"/>
    </source>
</evidence>
<keyword evidence="2 9" id="KW-0813">Transport</keyword>
<dbReference type="Proteomes" id="UP001438953">
    <property type="component" value="Unassembled WGS sequence"/>
</dbReference>
<dbReference type="PANTHER" id="PTHR35011:SF10">
    <property type="entry name" value="TRAP TRANSPORTER SMALL PERMEASE PROTEIN"/>
    <property type="match status" value="1"/>
</dbReference>
<comment type="function">
    <text evidence="9">Part of the tripartite ATP-independent periplasmic (TRAP) transport system.</text>
</comment>
<dbReference type="EMBL" id="JAYWLC010000007">
    <property type="protein sequence ID" value="MER5172251.1"/>
    <property type="molecule type" value="Genomic_DNA"/>
</dbReference>
<dbReference type="InterPro" id="IPR007387">
    <property type="entry name" value="TRAP_DctQ"/>
</dbReference>
<feature type="transmembrane region" description="Helical" evidence="9">
    <location>
        <begin position="94"/>
        <end position="111"/>
    </location>
</feature>
<reference evidence="11 12" key="2">
    <citation type="submission" date="2024-06" db="EMBL/GenBank/DDBJ databases">
        <title>Thioclava kandeliae sp. nov. from a rhizosphere soil sample of Kandelia candel in a mangrove.</title>
        <authorList>
            <person name="Mu T."/>
        </authorList>
    </citation>
    <scope>NUCLEOTIDE SEQUENCE [LARGE SCALE GENOMIC DNA]</scope>
    <source>
        <strain evidence="11 12">CPCC 100088</strain>
    </source>
</reference>
<feature type="transmembrane region" description="Helical" evidence="9">
    <location>
        <begin position="176"/>
        <end position="195"/>
    </location>
</feature>
<keyword evidence="5 9" id="KW-0812">Transmembrane</keyword>
<evidence type="ECO:0000256" key="8">
    <source>
        <dbReference type="ARBA" id="ARBA00038436"/>
    </source>
</evidence>
<keyword evidence="12" id="KW-1185">Reference proteome</keyword>
<sequence>MTRSSKQHPHEPVGADSYIYVAEVDATDIPDQLTAIPEWQPTGFYGAVMRAETLLSGLIFTLLFVFGLALAGLMFAQVLLRYVFHSPFVGIEEIALLFGVWIYFLGMAYVTRNGEHIHGGILTLVVKTPRTIQAVRMLMTVLSLIAASVFAYYAIRYAMFEIDKNRMSSYMRWPRWLWSSSLIAGFGGMVLYLVLQFINQFCVFRNPALAAKGGDQ</sequence>
<dbReference type="InterPro" id="IPR055348">
    <property type="entry name" value="DctQ"/>
</dbReference>
<keyword evidence="6 9" id="KW-1133">Transmembrane helix</keyword>
<comment type="caution">
    <text evidence="11">The sequence shown here is derived from an EMBL/GenBank/DDBJ whole genome shotgun (WGS) entry which is preliminary data.</text>
</comment>
<evidence type="ECO:0000256" key="7">
    <source>
        <dbReference type="ARBA" id="ARBA00023136"/>
    </source>
</evidence>
<dbReference type="Pfam" id="PF04290">
    <property type="entry name" value="DctQ"/>
    <property type="match status" value="1"/>
</dbReference>
<dbReference type="PANTHER" id="PTHR35011">
    <property type="entry name" value="2,3-DIKETO-L-GULONATE TRAP TRANSPORTER SMALL PERMEASE PROTEIN YIAM"/>
    <property type="match status" value="1"/>
</dbReference>
<gene>
    <name evidence="11" type="ORF">VSX56_10735</name>
</gene>
<proteinExistence type="inferred from homology"/>
<dbReference type="RefSeq" id="WP_350936995.1">
    <property type="nucleotide sequence ID" value="NZ_JAYWLC010000007.1"/>
</dbReference>
<comment type="subunit">
    <text evidence="9">The complex comprises the extracytoplasmic solute receptor protein and the two transmembrane proteins.</text>
</comment>
<protein>
    <recommendedName>
        <fullName evidence="9">TRAP transporter small permease protein</fullName>
    </recommendedName>
</protein>
<evidence type="ECO:0000256" key="2">
    <source>
        <dbReference type="ARBA" id="ARBA00022448"/>
    </source>
</evidence>
<accession>A0ABV1SHZ3</accession>
<keyword evidence="3" id="KW-1003">Cell membrane</keyword>
<comment type="subcellular location">
    <subcellularLocation>
        <location evidence="1 9">Cell inner membrane</location>
        <topology evidence="1 9">Multi-pass membrane protein</topology>
    </subcellularLocation>
</comment>
<evidence type="ECO:0000256" key="5">
    <source>
        <dbReference type="ARBA" id="ARBA00022692"/>
    </source>
</evidence>
<reference evidence="11 12" key="1">
    <citation type="submission" date="2024-01" db="EMBL/GenBank/DDBJ databases">
        <authorList>
            <person name="Deng Y."/>
            <person name="Su J."/>
        </authorList>
    </citation>
    <scope>NUCLEOTIDE SEQUENCE [LARGE SCALE GENOMIC DNA]</scope>
    <source>
        <strain evidence="11 12">CPCC 100088</strain>
    </source>
</reference>
<evidence type="ECO:0000256" key="9">
    <source>
        <dbReference type="RuleBase" id="RU369079"/>
    </source>
</evidence>
<evidence type="ECO:0000256" key="3">
    <source>
        <dbReference type="ARBA" id="ARBA00022475"/>
    </source>
</evidence>
<keyword evidence="4 9" id="KW-0997">Cell inner membrane</keyword>
<feature type="transmembrane region" description="Helical" evidence="9">
    <location>
        <begin position="58"/>
        <end position="82"/>
    </location>
</feature>
<evidence type="ECO:0000313" key="12">
    <source>
        <dbReference type="Proteomes" id="UP001438953"/>
    </source>
</evidence>
<organism evidence="11 12">
    <name type="scientific">Thioclava kandeliae</name>
    <dbReference type="NCBI Taxonomy" id="3070818"/>
    <lineage>
        <taxon>Bacteria</taxon>
        <taxon>Pseudomonadati</taxon>
        <taxon>Pseudomonadota</taxon>
        <taxon>Alphaproteobacteria</taxon>
        <taxon>Rhodobacterales</taxon>
        <taxon>Paracoccaceae</taxon>
        <taxon>Thioclava</taxon>
    </lineage>
</organism>
<comment type="similarity">
    <text evidence="8 9">Belongs to the TRAP transporter small permease family.</text>
</comment>